<dbReference type="EMBL" id="JAPTYD010000021">
    <property type="protein sequence ID" value="MCZ0962681.1"/>
    <property type="molecule type" value="Genomic_DNA"/>
</dbReference>
<dbReference type="Proteomes" id="UP001149822">
    <property type="component" value="Unassembled WGS sequence"/>
</dbReference>
<proteinExistence type="predicted"/>
<comment type="subcellular location">
    <subcellularLocation>
        <location evidence="1">Membrane</location>
        <topology evidence="1">Multi-pass membrane protein</topology>
    </subcellularLocation>
</comment>
<feature type="transmembrane region" description="Helical" evidence="5">
    <location>
        <begin position="48"/>
        <end position="80"/>
    </location>
</feature>
<protein>
    <submittedName>
        <fullName evidence="7">TM2 domain-containing protein</fullName>
    </submittedName>
</protein>
<evidence type="ECO:0000256" key="5">
    <source>
        <dbReference type="SAM" id="Phobius"/>
    </source>
</evidence>
<keyword evidence="3 5" id="KW-1133">Transmembrane helix</keyword>
<keyword evidence="2 5" id="KW-0812">Transmembrane</keyword>
<feature type="domain" description="TM2" evidence="6">
    <location>
        <begin position="20"/>
        <end position="66"/>
    </location>
</feature>
<evidence type="ECO:0000259" key="6">
    <source>
        <dbReference type="Pfam" id="PF05154"/>
    </source>
</evidence>
<evidence type="ECO:0000313" key="7">
    <source>
        <dbReference type="EMBL" id="MCZ0962681.1"/>
    </source>
</evidence>
<evidence type="ECO:0000256" key="2">
    <source>
        <dbReference type="ARBA" id="ARBA00022692"/>
    </source>
</evidence>
<evidence type="ECO:0000256" key="1">
    <source>
        <dbReference type="ARBA" id="ARBA00004141"/>
    </source>
</evidence>
<keyword evidence="8" id="KW-1185">Reference proteome</keyword>
<keyword evidence="4 5" id="KW-0472">Membrane</keyword>
<accession>A0ABT4J8C9</accession>
<sequence length="113" mass="12463">MHLDTQQQILIEQRIQNDAKSPVVAYLLLIFLGMMGAHRFYLGKTGTAVTMLILTILGIASLVVAVGVFLLAAVGIWTLVDIFLVPGLIREDREQMRQRLTMESINRGVALAA</sequence>
<evidence type="ECO:0000256" key="4">
    <source>
        <dbReference type="ARBA" id="ARBA00023136"/>
    </source>
</evidence>
<name>A0ABT4J8C9_9RHOB</name>
<organism evidence="7 8">
    <name type="scientific">Paracoccus benzoatiresistens</name>
    <dbReference type="NCBI Taxonomy" id="2997341"/>
    <lineage>
        <taxon>Bacteria</taxon>
        <taxon>Pseudomonadati</taxon>
        <taxon>Pseudomonadota</taxon>
        <taxon>Alphaproteobacteria</taxon>
        <taxon>Rhodobacterales</taxon>
        <taxon>Paracoccaceae</taxon>
        <taxon>Paracoccus</taxon>
    </lineage>
</organism>
<gene>
    <name evidence="7" type="ORF">OU682_13745</name>
</gene>
<dbReference type="Pfam" id="PF05154">
    <property type="entry name" value="TM2"/>
    <property type="match status" value="1"/>
</dbReference>
<evidence type="ECO:0000313" key="8">
    <source>
        <dbReference type="Proteomes" id="UP001149822"/>
    </source>
</evidence>
<feature type="transmembrane region" description="Helical" evidence="5">
    <location>
        <begin position="23"/>
        <end position="42"/>
    </location>
</feature>
<dbReference type="InterPro" id="IPR007829">
    <property type="entry name" value="TM2"/>
</dbReference>
<reference evidence="7" key="1">
    <citation type="submission" date="2022-12" db="EMBL/GenBank/DDBJ databases">
        <title>Paracoccus sp. EF6 isolated from a lake water.</title>
        <authorList>
            <person name="Liu H."/>
        </authorList>
    </citation>
    <scope>NUCLEOTIDE SEQUENCE</scope>
    <source>
        <strain evidence="7">EF6</strain>
    </source>
</reference>
<dbReference type="PANTHER" id="PTHR21016:SF25">
    <property type="entry name" value="TM2 DOMAIN-CONTAINING PROTEIN DDB_G0277895-RELATED"/>
    <property type="match status" value="1"/>
</dbReference>
<dbReference type="RefSeq" id="WP_268942729.1">
    <property type="nucleotide sequence ID" value="NZ_JAPTYD010000021.1"/>
</dbReference>
<dbReference type="PANTHER" id="PTHR21016">
    <property type="entry name" value="BETA-AMYLOID BINDING PROTEIN-RELATED"/>
    <property type="match status" value="1"/>
</dbReference>
<evidence type="ECO:0000256" key="3">
    <source>
        <dbReference type="ARBA" id="ARBA00022989"/>
    </source>
</evidence>
<comment type="caution">
    <text evidence="7">The sequence shown here is derived from an EMBL/GenBank/DDBJ whole genome shotgun (WGS) entry which is preliminary data.</text>
</comment>
<dbReference type="InterPro" id="IPR050932">
    <property type="entry name" value="TM2D1-3-like"/>
</dbReference>